<accession>A0AAI8YG05</accession>
<organism evidence="2 3">
    <name type="scientific">Anthostomella pinea</name>
    <dbReference type="NCBI Taxonomy" id="933095"/>
    <lineage>
        <taxon>Eukaryota</taxon>
        <taxon>Fungi</taxon>
        <taxon>Dikarya</taxon>
        <taxon>Ascomycota</taxon>
        <taxon>Pezizomycotina</taxon>
        <taxon>Sordariomycetes</taxon>
        <taxon>Xylariomycetidae</taxon>
        <taxon>Xylariales</taxon>
        <taxon>Xylariaceae</taxon>
        <taxon>Anthostomella</taxon>
    </lineage>
</organism>
<reference evidence="2" key="1">
    <citation type="submission" date="2023-10" db="EMBL/GenBank/DDBJ databases">
        <authorList>
            <person name="Hackl T."/>
        </authorList>
    </citation>
    <scope>NUCLEOTIDE SEQUENCE</scope>
</reference>
<gene>
    <name evidence="2" type="ORF">KHLLAP_LOCUS6376</name>
</gene>
<keyword evidence="3" id="KW-1185">Reference proteome</keyword>
<feature type="transmembrane region" description="Helical" evidence="1">
    <location>
        <begin position="18"/>
        <end position="37"/>
    </location>
</feature>
<keyword evidence="1" id="KW-0472">Membrane</keyword>
<evidence type="ECO:0000313" key="2">
    <source>
        <dbReference type="EMBL" id="CAJ2505908.1"/>
    </source>
</evidence>
<evidence type="ECO:0000313" key="3">
    <source>
        <dbReference type="Proteomes" id="UP001295740"/>
    </source>
</evidence>
<dbReference type="Proteomes" id="UP001295740">
    <property type="component" value="Unassembled WGS sequence"/>
</dbReference>
<keyword evidence="1" id="KW-1133">Transmembrane helix</keyword>
<feature type="transmembrane region" description="Helical" evidence="1">
    <location>
        <begin position="72"/>
        <end position="89"/>
    </location>
</feature>
<name>A0AAI8YG05_9PEZI</name>
<keyword evidence="1" id="KW-0812">Transmembrane</keyword>
<feature type="transmembrane region" description="Helical" evidence="1">
    <location>
        <begin position="136"/>
        <end position="155"/>
    </location>
</feature>
<sequence>MFSIVGILADNRRGLTKIAHGCLLLSHLGLGISSIIASNQREDFFAGIPLARKHLPGFLGTQRMADRQNPQGFFGFMINLKICIVLSVVERAGKAAKHREVHMNFLVGCVVVMLLFAGGDIAVAQMASAAGITWEYLMASAAAALIILTVALRVWGYWISRTENTSCDEEARRRESRDTLLPSYEAAVGLGAHMSDENTAQGAVKPGTKFQL</sequence>
<evidence type="ECO:0000256" key="1">
    <source>
        <dbReference type="SAM" id="Phobius"/>
    </source>
</evidence>
<proteinExistence type="predicted"/>
<feature type="transmembrane region" description="Helical" evidence="1">
    <location>
        <begin position="101"/>
        <end position="124"/>
    </location>
</feature>
<comment type="caution">
    <text evidence="2">The sequence shown here is derived from an EMBL/GenBank/DDBJ whole genome shotgun (WGS) entry which is preliminary data.</text>
</comment>
<dbReference type="AlphaFoldDB" id="A0AAI8YG05"/>
<protein>
    <submittedName>
        <fullName evidence="2">Uu.00g000380.m01.CDS01</fullName>
    </submittedName>
</protein>
<dbReference type="EMBL" id="CAUWAG010000008">
    <property type="protein sequence ID" value="CAJ2505908.1"/>
    <property type="molecule type" value="Genomic_DNA"/>
</dbReference>